<dbReference type="AlphaFoldDB" id="A0AA85JRI4"/>
<accession>A0AA85JRI4</accession>
<dbReference type="PROSITE" id="PS50888">
    <property type="entry name" value="BHLH"/>
    <property type="match status" value="1"/>
</dbReference>
<feature type="compositionally biased region" description="Acidic residues" evidence="6">
    <location>
        <begin position="639"/>
        <end position="649"/>
    </location>
</feature>
<evidence type="ECO:0000256" key="3">
    <source>
        <dbReference type="ARBA" id="ARBA00023125"/>
    </source>
</evidence>
<feature type="domain" description="BHLH" evidence="7">
    <location>
        <begin position="659"/>
        <end position="712"/>
    </location>
</feature>
<feature type="compositionally biased region" description="Gly residues" evidence="6">
    <location>
        <begin position="548"/>
        <end position="561"/>
    </location>
</feature>
<dbReference type="Pfam" id="PF00010">
    <property type="entry name" value="HLH"/>
    <property type="match status" value="1"/>
</dbReference>
<feature type="compositionally biased region" description="Low complexity" evidence="6">
    <location>
        <begin position="527"/>
        <end position="546"/>
    </location>
</feature>
<organism evidence="8 9">
    <name type="scientific">Trichobilharzia regenti</name>
    <name type="common">Nasal bird schistosome</name>
    <dbReference type="NCBI Taxonomy" id="157069"/>
    <lineage>
        <taxon>Eukaryota</taxon>
        <taxon>Metazoa</taxon>
        <taxon>Spiralia</taxon>
        <taxon>Lophotrochozoa</taxon>
        <taxon>Platyhelminthes</taxon>
        <taxon>Trematoda</taxon>
        <taxon>Digenea</taxon>
        <taxon>Strigeidida</taxon>
        <taxon>Schistosomatoidea</taxon>
        <taxon>Schistosomatidae</taxon>
        <taxon>Trichobilharzia</taxon>
    </lineage>
</organism>
<dbReference type="WBParaSite" id="TREG1_40680.2">
    <property type="protein sequence ID" value="TREG1_40680.2"/>
    <property type="gene ID" value="TREG1_40680"/>
</dbReference>
<evidence type="ECO:0000256" key="1">
    <source>
        <dbReference type="ARBA" id="ARBA00004123"/>
    </source>
</evidence>
<dbReference type="SUPFAM" id="SSF47459">
    <property type="entry name" value="HLH, helix-loop-helix DNA-binding domain"/>
    <property type="match status" value="1"/>
</dbReference>
<feature type="compositionally biased region" description="Polar residues" evidence="6">
    <location>
        <begin position="570"/>
        <end position="585"/>
    </location>
</feature>
<dbReference type="FunFam" id="4.10.280.10:FF:000001">
    <property type="entry name" value="Putative transcription factor 12"/>
    <property type="match status" value="1"/>
</dbReference>
<feature type="compositionally biased region" description="Polar residues" evidence="6">
    <location>
        <begin position="889"/>
        <end position="913"/>
    </location>
</feature>
<feature type="compositionally biased region" description="Polar residues" evidence="6">
    <location>
        <begin position="848"/>
        <end position="865"/>
    </location>
</feature>
<feature type="region of interest" description="Disordered" evidence="6">
    <location>
        <begin position="190"/>
        <end position="214"/>
    </location>
</feature>
<evidence type="ECO:0000256" key="6">
    <source>
        <dbReference type="SAM" id="MobiDB-lite"/>
    </source>
</evidence>
<keyword evidence="3" id="KW-0238">DNA-binding</keyword>
<feature type="compositionally biased region" description="Acidic residues" evidence="6">
    <location>
        <begin position="927"/>
        <end position="951"/>
    </location>
</feature>
<evidence type="ECO:0000259" key="7">
    <source>
        <dbReference type="PROSITE" id="PS50888"/>
    </source>
</evidence>
<reference evidence="9" key="2">
    <citation type="submission" date="2023-11" db="UniProtKB">
        <authorList>
            <consortium name="WormBaseParasite"/>
        </authorList>
    </citation>
    <scope>IDENTIFICATION</scope>
</reference>
<dbReference type="InterPro" id="IPR011598">
    <property type="entry name" value="bHLH_dom"/>
</dbReference>
<dbReference type="Gene3D" id="4.10.280.10">
    <property type="entry name" value="Helix-loop-helix DNA-binding domain"/>
    <property type="match status" value="1"/>
</dbReference>
<dbReference type="PANTHER" id="PTHR11793">
    <property type="entry name" value="BASIC HELIX-LOOP-HELIX TRANSCRIPTION FACTOR"/>
    <property type="match status" value="1"/>
</dbReference>
<feature type="compositionally biased region" description="Polar residues" evidence="6">
    <location>
        <begin position="200"/>
        <end position="211"/>
    </location>
</feature>
<evidence type="ECO:0000313" key="8">
    <source>
        <dbReference type="Proteomes" id="UP000050795"/>
    </source>
</evidence>
<dbReference type="GO" id="GO:0046983">
    <property type="term" value="F:protein dimerization activity"/>
    <property type="evidence" value="ECO:0007669"/>
    <property type="project" value="InterPro"/>
</dbReference>
<dbReference type="SMART" id="SM00353">
    <property type="entry name" value="HLH"/>
    <property type="match status" value="1"/>
</dbReference>
<feature type="region of interest" description="Disordered" evidence="6">
    <location>
        <begin position="848"/>
        <end position="1003"/>
    </location>
</feature>
<dbReference type="PANTHER" id="PTHR11793:SF13">
    <property type="entry name" value="PROTEIN DAUGHTERLESS"/>
    <property type="match status" value="1"/>
</dbReference>
<name>A0AA85JRI4_TRIRE</name>
<protein>
    <submittedName>
        <fullName evidence="9">BHLH domain-containing protein</fullName>
    </submittedName>
</protein>
<comment type="subcellular location">
    <subcellularLocation>
        <location evidence="1">Nucleus</location>
    </subcellularLocation>
</comment>
<keyword evidence="4" id="KW-0804">Transcription</keyword>
<evidence type="ECO:0000313" key="9">
    <source>
        <dbReference type="WBParaSite" id="TREG1_40680.2"/>
    </source>
</evidence>
<keyword evidence="5" id="KW-0539">Nucleus</keyword>
<dbReference type="GO" id="GO:0000981">
    <property type="term" value="F:DNA-binding transcription factor activity, RNA polymerase II-specific"/>
    <property type="evidence" value="ECO:0007669"/>
    <property type="project" value="TreeGrafter"/>
</dbReference>
<dbReference type="GO" id="GO:0005634">
    <property type="term" value="C:nucleus"/>
    <property type="evidence" value="ECO:0007669"/>
    <property type="project" value="UniProtKB-SubCell"/>
</dbReference>
<reference evidence="8" key="1">
    <citation type="submission" date="2022-06" db="EMBL/GenBank/DDBJ databases">
        <authorList>
            <person name="Berger JAMES D."/>
            <person name="Berger JAMES D."/>
        </authorList>
    </citation>
    <scope>NUCLEOTIDE SEQUENCE [LARGE SCALE GENOMIC DNA]</scope>
</reference>
<dbReference type="GO" id="GO:0000978">
    <property type="term" value="F:RNA polymerase II cis-regulatory region sequence-specific DNA binding"/>
    <property type="evidence" value="ECO:0007669"/>
    <property type="project" value="TreeGrafter"/>
</dbReference>
<feature type="compositionally biased region" description="Polar residues" evidence="6">
    <location>
        <begin position="955"/>
        <end position="976"/>
    </location>
</feature>
<dbReference type="InterPro" id="IPR051098">
    <property type="entry name" value="NeuroDiff_E-box_TFs"/>
</dbReference>
<feature type="compositionally biased region" description="Low complexity" evidence="6">
    <location>
        <begin position="190"/>
        <end position="199"/>
    </location>
</feature>
<dbReference type="GO" id="GO:0005667">
    <property type="term" value="C:transcription regulator complex"/>
    <property type="evidence" value="ECO:0007669"/>
    <property type="project" value="TreeGrafter"/>
</dbReference>
<sequence length="1003" mass="106720">MMHSTSSQWLQPLSHNSTTRFPTSALPFNHLHQTLPVQSSSSVMLTSQLNSSQPLFPLSNTLNADCQPGTFLSDMNSETQSLDPLAANYYGFSHDLASGIDTSPGNLWYNSSTPTAPLTGPLQRDCNVNIDCSNALGRNEDPVQMIPPCTSSSSKTITPQLYDSMLGIKDSNNSTVNETNICPRLSTHTTPPPSLLTGSNYNCPTIPSLSRSRSDMESMIRTADHLRDDHDPCVVYTNLNAPVGNTGSCMSSLCGNDDIDTRRGIEASIIGGSGGAGDDTTNRELKSLRYPPSNDSLGVSSTIFDPYYGMDTTACNGAGGGGAGSGSGCVNTVQGGGGVWSSATNVINPGCVTGTAHTSSFPSHDNSACHLTSELTSVSVYPNPNSSIHPDSSNHLTHGMNYSGAGSLYAPSALRSGSLIGLPEQQHPCNMPQIAHPSESNPSYTMGEFTIHQSSDVNPPSGLIPSGVYEQRSLANLNTHNATANNNNNGNNNANSSYPTDMMGCNRETMMALTGSTAEELSFTAHSSGMGLTHSSTSSMSASTSAPHGGGGGRGGRGGRVAGQKRRGSTVKSTNNPLNSEANVNPMEANTSDMVLTSSNVCQLSTTTGVSSECSSLFGDFDNGRNYGCGRTPSLCGTDSEETIDPDETPEQRAERERSRRQANNARERIRVRDINDAFKELGRMCMMHLNNERPQTKLTILQQAVSLITSLEQQVRERNLNPKQACLKRREEEKSEAHFSSSSSGSNTHINAVGSAINRLCNNNNTVNYTVSVTSSTTIGSQNTPSHMPDYDPRLSHIAHGSGVYSENTSIVNSLNDLNTASAYVPSNPTSIGSAYLHPDVQQQCSSSDQFSHIPSQPHHMSTVNNFNKNKKSSDNWHSGSGGGGGSTQMQLSSRSPCSLIQQTIPPTNSHRFGTVGIGHAPNAEYNDDEDDDEEEEEEEEDVESSEDDETTRSRTVPSISKLDGNNETMRSIQHSSSSSSLLPNSINTNSNSNNNNNGGAG</sequence>
<feature type="compositionally biased region" description="Basic and acidic residues" evidence="6">
    <location>
        <begin position="650"/>
        <end position="665"/>
    </location>
</feature>
<evidence type="ECO:0000256" key="2">
    <source>
        <dbReference type="ARBA" id="ARBA00023015"/>
    </source>
</evidence>
<keyword evidence="8" id="KW-1185">Reference proteome</keyword>
<feature type="compositionally biased region" description="Low complexity" evidence="6">
    <location>
        <begin position="977"/>
        <end position="1003"/>
    </location>
</feature>
<feature type="region of interest" description="Disordered" evidence="6">
    <location>
        <begin position="527"/>
        <end position="585"/>
    </location>
</feature>
<dbReference type="Proteomes" id="UP000050795">
    <property type="component" value="Unassembled WGS sequence"/>
</dbReference>
<dbReference type="InterPro" id="IPR036638">
    <property type="entry name" value="HLH_DNA-bd_sf"/>
</dbReference>
<keyword evidence="2" id="KW-0805">Transcription regulation</keyword>
<dbReference type="GO" id="GO:0000785">
    <property type="term" value="C:chromatin"/>
    <property type="evidence" value="ECO:0007669"/>
    <property type="project" value="TreeGrafter"/>
</dbReference>
<feature type="region of interest" description="Disordered" evidence="6">
    <location>
        <begin position="637"/>
        <end position="665"/>
    </location>
</feature>
<evidence type="ECO:0000256" key="5">
    <source>
        <dbReference type="ARBA" id="ARBA00023242"/>
    </source>
</evidence>
<dbReference type="CDD" id="cd18945">
    <property type="entry name" value="bHLH_E-protein_TCF4_E2-2"/>
    <property type="match status" value="1"/>
</dbReference>
<proteinExistence type="predicted"/>
<evidence type="ECO:0000256" key="4">
    <source>
        <dbReference type="ARBA" id="ARBA00023163"/>
    </source>
</evidence>